<dbReference type="NCBIfam" id="TIGR00091">
    <property type="entry name" value="tRNA (guanosine(46)-N7)-methyltransferase TrmB"/>
    <property type="match status" value="1"/>
</dbReference>
<dbReference type="PANTHER" id="PTHR23417">
    <property type="entry name" value="3-DEOXY-D-MANNO-OCTULOSONIC-ACID TRANSFERASE/TRNA GUANINE-N 7 - -METHYLTRANSFERASE"/>
    <property type="match status" value="1"/>
</dbReference>
<dbReference type="OrthoDB" id="9802090at2"/>
<evidence type="ECO:0000256" key="5">
    <source>
        <dbReference type="ARBA" id="ARBA00022691"/>
    </source>
</evidence>
<evidence type="ECO:0000256" key="3">
    <source>
        <dbReference type="ARBA" id="ARBA00022603"/>
    </source>
</evidence>
<feature type="binding site" evidence="7">
    <location>
        <position position="233"/>
    </location>
    <ligand>
        <name>substrate</name>
    </ligand>
</feature>
<name>A0A1X9SRN4_9BACT</name>
<keyword evidence="5 7" id="KW-0949">S-adenosyl-L-methionine</keyword>
<dbReference type="SUPFAM" id="SSF53335">
    <property type="entry name" value="S-adenosyl-L-methionine-dependent methyltransferases"/>
    <property type="match status" value="1"/>
</dbReference>
<feature type="binding site" evidence="7">
    <location>
        <position position="203"/>
    </location>
    <ligand>
        <name>substrate</name>
    </ligand>
</feature>
<dbReference type="Gene3D" id="3.40.50.150">
    <property type="entry name" value="Vaccinia Virus protein VP39"/>
    <property type="match status" value="1"/>
</dbReference>
<keyword evidence="9" id="KW-1185">Reference proteome</keyword>
<organism evidence="8 9">
    <name type="scientific">Campylobacter devanensis</name>
    <dbReference type="NCBI Taxonomy" id="3161138"/>
    <lineage>
        <taxon>Bacteria</taxon>
        <taxon>Pseudomonadati</taxon>
        <taxon>Campylobacterota</taxon>
        <taxon>Epsilonproteobacteria</taxon>
        <taxon>Campylobacterales</taxon>
        <taxon>Campylobacteraceae</taxon>
        <taxon>Campylobacter</taxon>
    </lineage>
</organism>
<dbReference type="InterPro" id="IPR029063">
    <property type="entry name" value="SAM-dependent_MTases_sf"/>
</dbReference>
<comment type="pathway">
    <text evidence="7">tRNA modification; N(7)-methylguanine-tRNA biosynthesis.</text>
</comment>
<sequence>MPNIVAKNLKNVELPVKFNEVEFIWEAKSNDEKLIYTKALGCEFCLVVKDRGNSYVIKCDKLTRPAKLEAVQMALEAYKQLFASDVISQATAVKKPKNLESKYIINSDELLNRLEDCEYKRIFVEIGFGSGRHLLYQAKENPEALIIGIEVYKPACLQVENLAGINRLKNIVLLNLDARLVMSLLKSNSIDRLFLHFPVPWGKSKMRRVVSPQFALECQRTLKDGGTFELRSDDRDYTDFTIGCFMDLKNANIQIFKNRFLEISSKYEDRWIRQNKDIYDVICAFYGSSDELDLDFKFEFSGLELEYIKSNFANKTIKYSDHFLHLERIYILDNGDALVRVAFGSFYRPEHRYLLISRQNTIYLFKKPLLTPENIKAHNNLEDMLKCATL</sequence>
<dbReference type="EMBL" id="CP018788">
    <property type="protein sequence ID" value="ARQ98891.1"/>
    <property type="molecule type" value="Genomic_DNA"/>
</dbReference>
<evidence type="ECO:0000256" key="2">
    <source>
        <dbReference type="ARBA" id="ARBA00003015"/>
    </source>
</evidence>
<keyword evidence="6 7" id="KW-0819">tRNA processing</keyword>
<dbReference type="CDD" id="cd02440">
    <property type="entry name" value="AdoMet_MTases"/>
    <property type="match status" value="1"/>
</dbReference>
<dbReference type="InterPro" id="IPR003358">
    <property type="entry name" value="tRNA_(Gua-N-7)_MeTrfase_Trmb"/>
</dbReference>
<evidence type="ECO:0000256" key="1">
    <source>
        <dbReference type="ARBA" id="ARBA00000142"/>
    </source>
</evidence>
<dbReference type="KEGG" id="cdev:CIGN_0594"/>
<evidence type="ECO:0000256" key="6">
    <source>
        <dbReference type="ARBA" id="ARBA00022694"/>
    </source>
</evidence>
<feature type="binding site" evidence="7">
    <location>
        <position position="177"/>
    </location>
    <ligand>
        <name>S-adenosyl-L-methionine</name>
        <dbReference type="ChEBI" id="CHEBI:59789"/>
    </ligand>
</feature>
<feature type="binding site" evidence="7">
    <location>
        <position position="150"/>
    </location>
    <ligand>
        <name>S-adenosyl-L-methionine</name>
        <dbReference type="ChEBI" id="CHEBI:59789"/>
    </ligand>
</feature>
<evidence type="ECO:0000256" key="4">
    <source>
        <dbReference type="ARBA" id="ARBA00022679"/>
    </source>
</evidence>
<dbReference type="EC" id="2.1.1.33" evidence="7"/>
<dbReference type="NCBIfam" id="NF010719">
    <property type="entry name" value="PRK14121.1"/>
    <property type="match status" value="1"/>
</dbReference>
<dbReference type="AlphaFoldDB" id="A0A1X9SRN4"/>
<keyword evidence="4 7" id="KW-0808">Transferase</keyword>
<dbReference type="HAMAP" id="MF_01057">
    <property type="entry name" value="tRNA_methyltr_TrmB"/>
    <property type="match status" value="1"/>
</dbReference>
<dbReference type="STRING" id="1660064.CIGN_0594"/>
<keyword evidence="3 7" id="KW-0489">Methyltransferase</keyword>
<evidence type="ECO:0000256" key="7">
    <source>
        <dbReference type="HAMAP-Rule" id="MF_01057"/>
    </source>
</evidence>
<comment type="catalytic activity">
    <reaction evidence="1 7">
        <text>guanosine(46) in tRNA + S-adenosyl-L-methionine = N(7)-methylguanosine(46) in tRNA + S-adenosyl-L-homocysteine</text>
        <dbReference type="Rhea" id="RHEA:42708"/>
        <dbReference type="Rhea" id="RHEA-COMP:10188"/>
        <dbReference type="Rhea" id="RHEA-COMP:10189"/>
        <dbReference type="ChEBI" id="CHEBI:57856"/>
        <dbReference type="ChEBI" id="CHEBI:59789"/>
        <dbReference type="ChEBI" id="CHEBI:74269"/>
        <dbReference type="ChEBI" id="CHEBI:74480"/>
        <dbReference type="EC" id="2.1.1.33"/>
    </reaction>
</comment>
<dbReference type="GO" id="GO:0008176">
    <property type="term" value="F:tRNA (guanine(46)-N7)-methyltransferase activity"/>
    <property type="evidence" value="ECO:0007669"/>
    <property type="project" value="UniProtKB-UniRule"/>
</dbReference>
<reference evidence="8 9" key="1">
    <citation type="journal article" date="2017" name="Genome Biol. Evol.">
        <title>Comparative Genomic Analysis Identifies a Campylobacter Clade Deficient in Selenium Metabolism.</title>
        <authorList>
            <person name="Miller W.G."/>
            <person name="Yee E."/>
            <person name="Lopes B.S."/>
            <person name="Chapman M.H."/>
            <person name="Huynh S."/>
            <person name="Bono J.L."/>
            <person name="Parker C.T."/>
            <person name="Strachan N.J.C."/>
            <person name="Forbes K.J."/>
        </authorList>
    </citation>
    <scope>NUCLEOTIDE SEQUENCE [LARGE SCALE GENOMIC DNA]</scope>
    <source>
        <strain evidence="8 9">NCTC 13003</strain>
    </source>
</reference>
<feature type="binding site" evidence="7">
    <location>
        <position position="125"/>
    </location>
    <ligand>
        <name>S-adenosyl-L-methionine</name>
        <dbReference type="ChEBI" id="CHEBI:59789"/>
    </ligand>
</feature>
<proteinExistence type="inferred from homology"/>
<accession>A0A1X9SRN4</accession>
<dbReference type="GO" id="GO:0043527">
    <property type="term" value="C:tRNA methyltransferase complex"/>
    <property type="evidence" value="ECO:0007669"/>
    <property type="project" value="TreeGrafter"/>
</dbReference>
<evidence type="ECO:0000313" key="9">
    <source>
        <dbReference type="Proteomes" id="UP000194309"/>
    </source>
</evidence>
<dbReference type="PANTHER" id="PTHR23417:SF14">
    <property type="entry name" value="PENTACOTRIPEPTIDE-REPEAT REGION OF PRORP DOMAIN-CONTAINING PROTEIN"/>
    <property type="match status" value="1"/>
</dbReference>
<gene>
    <name evidence="8" type="primary">trmI</name>
    <name evidence="7" type="synonym">trmB</name>
    <name evidence="8" type="ORF">CIGN_0594</name>
</gene>
<comment type="similarity">
    <text evidence="7">Belongs to the class I-like SAM-binding methyltransferase superfamily. TrmB family.</text>
</comment>
<evidence type="ECO:0000313" key="8">
    <source>
        <dbReference type="EMBL" id="ARQ98891.1"/>
    </source>
</evidence>
<comment type="caution">
    <text evidence="7">Lacks conserved residue(s) required for the propagation of feature annotation.</text>
</comment>
<comment type="function">
    <text evidence="2 7">Catalyzes the formation of N(7)-methylguanine at position 46 (m7G46) in tRNA.</text>
</comment>
<dbReference type="InterPro" id="IPR055361">
    <property type="entry name" value="tRNA_methyltr_TrmB_bact"/>
</dbReference>
<accession>A0A381D8H2</accession>
<protein>
    <recommendedName>
        <fullName evidence="7">tRNA (guanine-N(7)-)-methyltransferase</fullName>
        <ecNumber evidence="7">2.1.1.33</ecNumber>
    </recommendedName>
    <alternativeName>
        <fullName evidence="7">tRNA (guanine(46)-N(7))-methyltransferase</fullName>
    </alternativeName>
    <alternativeName>
        <fullName evidence="7">tRNA(m7G46)-methyltransferase</fullName>
    </alternativeName>
</protein>
<dbReference type="Pfam" id="PF02390">
    <property type="entry name" value="Methyltransf_4"/>
    <property type="match status" value="1"/>
</dbReference>
<dbReference type="UniPathway" id="UPA00989"/>
<dbReference type="PROSITE" id="PS51625">
    <property type="entry name" value="SAM_MT_TRMB"/>
    <property type="match status" value="1"/>
</dbReference>
<dbReference type="Proteomes" id="UP000194309">
    <property type="component" value="Chromosome"/>
</dbReference>